<dbReference type="AlphaFoldDB" id="G9XQL8"/>
<evidence type="ECO:0000313" key="1">
    <source>
        <dbReference type="EMBL" id="EHL06178.1"/>
    </source>
</evidence>
<organism evidence="1 2">
    <name type="scientific">Desulfitobacterium hafniense DP7</name>
    <dbReference type="NCBI Taxonomy" id="537010"/>
    <lineage>
        <taxon>Bacteria</taxon>
        <taxon>Bacillati</taxon>
        <taxon>Bacillota</taxon>
        <taxon>Clostridia</taxon>
        <taxon>Eubacteriales</taxon>
        <taxon>Desulfitobacteriaceae</taxon>
        <taxon>Desulfitobacterium</taxon>
    </lineage>
</organism>
<name>G9XQL8_DESHA</name>
<protein>
    <submittedName>
        <fullName evidence="1">Uncharacterized protein</fullName>
    </submittedName>
</protein>
<accession>G9XQL8</accession>
<dbReference type="Proteomes" id="UP000004416">
    <property type="component" value="Unassembled WGS sequence"/>
</dbReference>
<evidence type="ECO:0000313" key="2">
    <source>
        <dbReference type="Proteomes" id="UP000004416"/>
    </source>
</evidence>
<dbReference type="EMBL" id="AFZX01000086">
    <property type="protein sequence ID" value="EHL06178.1"/>
    <property type="molecule type" value="Genomic_DNA"/>
</dbReference>
<dbReference type="HOGENOM" id="CLU_3269010_0_0_9"/>
<reference evidence="1 2" key="1">
    <citation type="submission" date="2011-08" db="EMBL/GenBank/DDBJ databases">
        <authorList>
            <person name="Weinstock G."/>
            <person name="Sodergren E."/>
            <person name="Clifton S."/>
            <person name="Fulton L."/>
            <person name="Fulton B."/>
            <person name="Courtney L."/>
            <person name="Fronick C."/>
            <person name="Harrison M."/>
            <person name="Strong C."/>
            <person name="Farmer C."/>
            <person name="Delahaunty K."/>
            <person name="Markovic C."/>
            <person name="Hall O."/>
            <person name="Minx P."/>
            <person name="Tomlinson C."/>
            <person name="Mitreva M."/>
            <person name="Hou S."/>
            <person name="Chen J."/>
            <person name="Wollam A."/>
            <person name="Pepin K.H."/>
            <person name="Johnson M."/>
            <person name="Bhonagiri V."/>
            <person name="Zhang X."/>
            <person name="Suruliraj S."/>
            <person name="Warren W."/>
            <person name="Chinwalla A."/>
            <person name="Mardis E.R."/>
            <person name="Wilson R.K."/>
        </authorList>
    </citation>
    <scope>NUCLEOTIDE SEQUENCE [LARGE SCALE GENOMIC DNA]</scope>
    <source>
        <strain evidence="1 2">DP7</strain>
    </source>
</reference>
<proteinExistence type="predicted"/>
<gene>
    <name evidence="1" type="ORF">HMPREF0322_03266</name>
</gene>
<sequence>MDMLLNSIFRFNAIIPQYVLIIRESYVILLYCRSSIGTFPC</sequence>
<comment type="caution">
    <text evidence="1">The sequence shown here is derived from an EMBL/GenBank/DDBJ whole genome shotgun (WGS) entry which is preliminary data.</text>
</comment>